<accession>C5BQX8</accession>
<dbReference type="InterPro" id="IPR025205">
    <property type="entry name" value="PilX/PilW_C"/>
</dbReference>
<protein>
    <submittedName>
        <fullName evidence="4">Tfp pilus assembly protein PilX</fullName>
    </submittedName>
</protein>
<keyword evidence="5" id="KW-1185">Reference proteome</keyword>
<dbReference type="RefSeq" id="WP_015819593.1">
    <property type="nucleotide sequence ID" value="NC_012997.1"/>
</dbReference>
<keyword evidence="1" id="KW-0812">Transmembrane</keyword>
<dbReference type="Pfam" id="PF14341">
    <property type="entry name" value="PilX_N"/>
    <property type="match status" value="1"/>
</dbReference>
<reference evidence="4 5" key="1">
    <citation type="journal article" date="2009" name="PLoS ONE">
        <title>The complete genome of Teredinibacter turnerae T7901: an intracellular endosymbiont of marine wood-boring bivalves (shipworms).</title>
        <authorList>
            <person name="Yang J.C."/>
            <person name="Madupu R."/>
            <person name="Durkin A.S."/>
            <person name="Ekborg N.A."/>
            <person name="Pedamallu C.S."/>
            <person name="Hostetler J.B."/>
            <person name="Radune D."/>
            <person name="Toms B.S."/>
            <person name="Henrissat B."/>
            <person name="Coutinho P.M."/>
            <person name="Schwarz S."/>
            <person name="Field L."/>
            <person name="Trindade-Silva A.E."/>
            <person name="Soares C.A.G."/>
            <person name="Elshahawi S."/>
            <person name="Hanora A."/>
            <person name="Schmidt E.W."/>
            <person name="Haygood M.G."/>
            <person name="Posfai J."/>
            <person name="Benner J."/>
            <person name="Madinger C."/>
            <person name="Nove J."/>
            <person name="Anton B."/>
            <person name="Chaudhary K."/>
            <person name="Foster J."/>
            <person name="Holman A."/>
            <person name="Kumar S."/>
            <person name="Lessard P.A."/>
            <person name="Luyten Y.A."/>
            <person name="Slatko B."/>
            <person name="Wood N."/>
            <person name="Wu B."/>
            <person name="Teplitski M."/>
            <person name="Mougous J.D."/>
            <person name="Ward N."/>
            <person name="Eisen J.A."/>
            <person name="Badger J.H."/>
            <person name="Distel D.L."/>
        </authorList>
    </citation>
    <scope>NUCLEOTIDE SEQUENCE [LARGE SCALE GENOMIC DNA]</scope>
    <source>
        <strain evidence="5">ATCC 39867 / T7901</strain>
    </source>
</reference>
<dbReference type="EMBL" id="CP001614">
    <property type="protein sequence ID" value="ACR13479.1"/>
    <property type="molecule type" value="Genomic_DNA"/>
</dbReference>
<dbReference type="KEGG" id="ttu:TERTU_1046"/>
<dbReference type="eggNOG" id="COG4726">
    <property type="taxonomic scope" value="Bacteria"/>
</dbReference>
<dbReference type="InterPro" id="IPR025746">
    <property type="entry name" value="PilX_N_dom"/>
</dbReference>
<keyword evidence="1" id="KW-1133">Transmembrane helix</keyword>
<evidence type="ECO:0000313" key="5">
    <source>
        <dbReference type="Proteomes" id="UP000009080"/>
    </source>
</evidence>
<evidence type="ECO:0000259" key="3">
    <source>
        <dbReference type="Pfam" id="PF14341"/>
    </source>
</evidence>
<evidence type="ECO:0000313" key="4">
    <source>
        <dbReference type="EMBL" id="ACR13479.1"/>
    </source>
</evidence>
<dbReference type="STRING" id="377629.TERTU_1046"/>
<dbReference type="Proteomes" id="UP000009080">
    <property type="component" value="Chromosome"/>
</dbReference>
<evidence type="ECO:0000256" key="1">
    <source>
        <dbReference type="SAM" id="Phobius"/>
    </source>
</evidence>
<gene>
    <name evidence="4" type="ordered locus">TERTU_1046</name>
</gene>
<proteinExistence type="predicted"/>
<dbReference type="Pfam" id="PF13681">
    <property type="entry name" value="PilX"/>
    <property type="match status" value="1"/>
</dbReference>
<feature type="domain" description="PilX/PilW C-terminal" evidence="2">
    <location>
        <begin position="102"/>
        <end position="203"/>
    </location>
</feature>
<keyword evidence="1" id="KW-0472">Membrane</keyword>
<dbReference type="HOGENOM" id="CLU_103317_2_0_6"/>
<feature type="transmembrane region" description="Helical" evidence="1">
    <location>
        <begin position="16"/>
        <end position="36"/>
    </location>
</feature>
<dbReference type="OrthoDB" id="5704444at2"/>
<sequence>MDRLRKLPSHLHGQSGATLVIALIILLVMSMIGVSNMQSSTLQERMAANTKQKTTARIAAESALNTAEKWLDSNLNSSADLAQFNGTLGLYSAVATRYNNAAPIWTGGEAIADVTLAENWASRGHNPAVDIVSTGLVANQPKYVIEFLGRDTGTAARNVNDYDADGSARRGAGDFSPYIFRIIAIGWAKDSNIYTVLESTYRTGYGPGNFSYF</sequence>
<evidence type="ECO:0000259" key="2">
    <source>
        <dbReference type="Pfam" id="PF13681"/>
    </source>
</evidence>
<feature type="domain" description="Type 4 fimbrial biogenesis protein PilX N-terminal" evidence="3">
    <location>
        <begin position="15"/>
        <end position="65"/>
    </location>
</feature>
<organism evidence="4 5">
    <name type="scientific">Teredinibacter turnerae (strain ATCC 39867 / T7901)</name>
    <dbReference type="NCBI Taxonomy" id="377629"/>
    <lineage>
        <taxon>Bacteria</taxon>
        <taxon>Pseudomonadati</taxon>
        <taxon>Pseudomonadota</taxon>
        <taxon>Gammaproteobacteria</taxon>
        <taxon>Cellvibrionales</taxon>
        <taxon>Cellvibrionaceae</taxon>
        <taxon>Teredinibacter</taxon>
    </lineage>
</organism>
<dbReference type="AlphaFoldDB" id="C5BQX8"/>
<name>C5BQX8_TERTT</name>